<dbReference type="EMBL" id="VUKA01000007">
    <property type="protein sequence ID" value="KAA2212488.1"/>
    <property type="molecule type" value="Genomic_DNA"/>
</dbReference>
<dbReference type="InterPro" id="IPR036938">
    <property type="entry name" value="PAP2/HPO_sf"/>
</dbReference>
<dbReference type="Pfam" id="PF01569">
    <property type="entry name" value="PAP2"/>
    <property type="match status" value="1"/>
</dbReference>
<keyword evidence="1" id="KW-0472">Membrane</keyword>
<dbReference type="Proteomes" id="UP000322110">
    <property type="component" value="Unassembled WGS sequence"/>
</dbReference>
<dbReference type="SUPFAM" id="SSF48317">
    <property type="entry name" value="Acid phosphatase/Vanadium-dependent haloperoxidase"/>
    <property type="match status" value="1"/>
</dbReference>
<dbReference type="Gene3D" id="1.20.144.10">
    <property type="entry name" value="Phosphatidic acid phosphatase type 2/haloperoxidase"/>
    <property type="match status" value="1"/>
</dbReference>
<evidence type="ECO:0000259" key="2">
    <source>
        <dbReference type="Pfam" id="PF01569"/>
    </source>
</evidence>
<comment type="caution">
    <text evidence="3">The sequence shown here is derived from an EMBL/GenBank/DDBJ whole genome shotgun (WGS) entry which is preliminary data.</text>
</comment>
<dbReference type="RefSeq" id="WP_149812894.1">
    <property type="nucleotide sequence ID" value="NZ_VUKA01000007.1"/>
</dbReference>
<protein>
    <submittedName>
        <fullName evidence="3">Phosphatase PAP2 family protein</fullName>
    </submittedName>
</protein>
<feature type="transmembrane region" description="Helical" evidence="1">
    <location>
        <begin position="36"/>
        <end position="57"/>
    </location>
</feature>
<feature type="transmembrane region" description="Helical" evidence="1">
    <location>
        <begin position="117"/>
        <end position="135"/>
    </location>
</feature>
<proteinExistence type="predicted"/>
<dbReference type="AlphaFoldDB" id="A0A5B2TF18"/>
<sequence length="187" mass="18693">MQFLSDLADLAVILPAFLALSLTLLASGWRRGAVSWTLVVGGTLGVVFLAQLAARLMPDGPGGGGAGSPSGHVASAAILYGGLAVLLMRRRLLALVLALACAAAMATSQLVLHVHSLPAVLAGGALGLAGVVALARLAPAAPVPPGGLRMVLPAVLASVVLPMHGTRLTAEGLILRIASELSRLLEG</sequence>
<evidence type="ECO:0000256" key="1">
    <source>
        <dbReference type="SAM" id="Phobius"/>
    </source>
</evidence>
<evidence type="ECO:0000313" key="4">
    <source>
        <dbReference type="Proteomes" id="UP000322110"/>
    </source>
</evidence>
<keyword evidence="1" id="KW-0812">Transmembrane</keyword>
<keyword evidence="4" id="KW-1185">Reference proteome</keyword>
<feature type="transmembrane region" description="Helical" evidence="1">
    <location>
        <begin position="92"/>
        <end position="111"/>
    </location>
</feature>
<dbReference type="InterPro" id="IPR000326">
    <property type="entry name" value="PAP2/HPO"/>
</dbReference>
<organism evidence="3 4">
    <name type="scientific">Teichococcus oryzae</name>
    <dbReference type="NCBI Taxonomy" id="1608942"/>
    <lineage>
        <taxon>Bacteria</taxon>
        <taxon>Pseudomonadati</taxon>
        <taxon>Pseudomonadota</taxon>
        <taxon>Alphaproteobacteria</taxon>
        <taxon>Acetobacterales</taxon>
        <taxon>Roseomonadaceae</taxon>
        <taxon>Roseomonas</taxon>
    </lineage>
</organism>
<feature type="transmembrane region" description="Helical" evidence="1">
    <location>
        <begin position="12"/>
        <end position="29"/>
    </location>
</feature>
<keyword evidence="1" id="KW-1133">Transmembrane helix</keyword>
<name>A0A5B2TF18_9PROT</name>
<evidence type="ECO:0000313" key="3">
    <source>
        <dbReference type="EMBL" id="KAA2212488.1"/>
    </source>
</evidence>
<gene>
    <name evidence="3" type="ORF">F0Q34_14250</name>
</gene>
<feature type="domain" description="Phosphatidic acid phosphatase type 2/haloperoxidase" evidence="2">
    <location>
        <begin position="65"/>
        <end position="138"/>
    </location>
</feature>
<accession>A0A5B2TF18</accession>
<feature type="transmembrane region" description="Helical" evidence="1">
    <location>
        <begin position="69"/>
        <end position="87"/>
    </location>
</feature>
<reference evidence="3 4" key="1">
    <citation type="journal article" date="2015" name="Int. J. Syst. Evol. Microbiol.">
        <title>Roseomonas oryzae sp. nov., isolated from paddy rhizosphere soil.</title>
        <authorList>
            <person name="Ramaprasad E.V."/>
            <person name="Sasikala Ch."/>
            <person name="Ramana Ch.V."/>
        </authorList>
    </citation>
    <scope>NUCLEOTIDE SEQUENCE [LARGE SCALE GENOMIC DNA]</scope>
    <source>
        <strain evidence="3 4">KCTC 42542</strain>
    </source>
</reference>